<feature type="region of interest" description="Disordered" evidence="9">
    <location>
        <begin position="210"/>
        <end position="234"/>
    </location>
</feature>
<reference evidence="11" key="1">
    <citation type="submission" date="2022-10" db="EMBL/GenBank/DDBJ databases">
        <title>Tapping the CABI collections for fungal endophytes: first genome assemblies for Collariella, Neodidymelliopsis, Ascochyta clinopodiicola, Didymella pomorum, Didymosphaeria variabile, Neocosmospora piperis and Neocucurbitaria cava.</title>
        <authorList>
            <person name="Hill R."/>
        </authorList>
    </citation>
    <scope>NUCLEOTIDE SEQUENCE</scope>
    <source>
        <strain evidence="11">IMI 356814</strain>
    </source>
</reference>
<comment type="caution">
    <text evidence="11">The sequence shown here is derived from an EMBL/GenBank/DDBJ whole genome shotgun (WGS) entry which is preliminary data.</text>
</comment>
<comment type="subcellular location">
    <subcellularLocation>
        <location evidence="1">Membrane</location>
    </subcellularLocation>
</comment>
<protein>
    <submittedName>
        <fullName evidence="11">Lysophosphatidic acid:oleoyl-CoA acyltransferase 1</fullName>
    </submittedName>
</protein>
<dbReference type="AlphaFoldDB" id="A0A9W8XZW1"/>
<dbReference type="PANTHER" id="PTHR23063:SF60">
    <property type="entry name" value="LYSOPHOSPHATIDIC ACID:OLEOYL-COA ACYLTRANSFERASE 1"/>
    <property type="match status" value="1"/>
</dbReference>
<dbReference type="InterPro" id="IPR002123">
    <property type="entry name" value="Plipid/glycerol_acylTrfase"/>
</dbReference>
<evidence type="ECO:0000256" key="7">
    <source>
        <dbReference type="ARBA" id="ARBA00023136"/>
    </source>
</evidence>
<feature type="region of interest" description="Disordered" evidence="9">
    <location>
        <begin position="164"/>
        <end position="186"/>
    </location>
</feature>
<evidence type="ECO:0000256" key="8">
    <source>
        <dbReference type="ARBA" id="ARBA00023315"/>
    </source>
</evidence>
<gene>
    <name evidence="11" type="primary">vps66</name>
    <name evidence="11" type="ORF">N0V83_009733</name>
</gene>
<keyword evidence="8 11" id="KW-0012">Acyltransferase</keyword>
<feature type="domain" description="Phospholipid/glycerol acyltransferase" evidence="10">
    <location>
        <begin position="7"/>
        <end position="125"/>
    </location>
</feature>
<proteinExistence type="inferred from homology"/>
<evidence type="ECO:0000256" key="4">
    <source>
        <dbReference type="ARBA" id="ARBA00022692"/>
    </source>
</evidence>
<evidence type="ECO:0000256" key="1">
    <source>
        <dbReference type="ARBA" id="ARBA00004370"/>
    </source>
</evidence>
<evidence type="ECO:0000256" key="5">
    <source>
        <dbReference type="ARBA" id="ARBA00022989"/>
    </source>
</evidence>
<sequence length="267" mass="28945">MVQLHSAKDNLPKAGTIIASSFTSPLDPLYLAGIFQPIFTRSYPSTRKVERITLFRAILLAFSAPRTSPAPTAKLVTLRHLTTENPNKIICVFPETTTTNGRGILPLAPSLLSASGETKIYPVSLRYTPQDITTPVPGGYLSWFWRLLSKPTHQMRVRIATRIYNNSRSQDSPSSSSSASSSKKSSPFKAIATGYDTNIFDQLDAQNGLNGGGASSSEYDGGMDVDVGEGDGVSAEEQKVLDRVGEDLARLGRVKRVGLGVRRRLSL</sequence>
<keyword evidence="12" id="KW-1185">Reference proteome</keyword>
<evidence type="ECO:0000313" key="12">
    <source>
        <dbReference type="Proteomes" id="UP001140560"/>
    </source>
</evidence>
<dbReference type="GO" id="GO:0016020">
    <property type="term" value="C:membrane"/>
    <property type="evidence" value="ECO:0007669"/>
    <property type="project" value="UniProtKB-SubCell"/>
</dbReference>
<dbReference type="Proteomes" id="UP001140560">
    <property type="component" value="Unassembled WGS sequence"/>
</dbReference>
<evidence type="ECO:0000256" key="3">
    <source>
        <dbReference type="ARBA" id="ARBA00022679"/>
    </source>
</evidence>
<evidence type="ECO:0000313" key="11">
    <source>
        <dbReference type="EMBL" id="KAJ4363440.1"/>
    </source>
</evidence>
<organism evidence="11 12">
    <name type="scientific">Neocucurbitaria cava</name>
    <dbReference type="NCBI Taxonomy" id="798079"/>
    <lineage>
        <taxon>Eukaryota</taxon>
        <taxon>Fungi</taxon>
        <taxon>Dikarya</taxon>
        <taxon>Ascomycota</taxon>
        <taxon>Pezizomycotina</taxon>
        <taxon>Dothideomycetes</taxon>
        <taxon>Pleosporomycetidae</taxon>
        <taxon>Pleosporales</taxon>
        <taxon>Pleosporineae</taxon>
        <taxon>Cucurbitariaceae</taxon>
        <taxon>Neocucurbitaria</taxon>
    </lineage>
</organism>
<dbReference type="Pfam" id="PF01553">
    <property type="entry name" value="Acyltransferase"/>
    <property type="match status" value="1"/>
</dbReference>
<dbReference type="GO" id="GO:0016746">
    <property type="term" value="F:acyltransferase activity"/>
    <property type="evidence" value="ECO:0007669"/>
    <property type="project" value="UniProtKB-KW"/>
</dbReference>
<accession>A0A9W8XZW1</accession>
<evidence type="ECO:0000256" key="6">
    <source>
        <dbReference type="ARBA" id="ARBA00023098"/>
    </source>
</evidence>
<feature type="compositionally biased region" description="Low complexity" evidence="9">
    <location>
        <begin position="167"/>
        <end position="185"/>
    </location>
</feature>
<keyword evidence="7" id="KW-0472">Membrane</keyword>
<dbReference type="GO" id="GO:0006629">
    <property type="term" value="P:lipid metabolic process"/>
    <property type="evidence" value="ECO:0007669"/>
    <property type="project" value="UniProtKB-KW"/>
</dbReference>
<dbReference type="PANTHER" id="PTHR23063">
    <property type="entry name" value="PHOSPHOLIPID ACYLTRANSFERASE"/>
    <property type="match status" value="1"/>
</dbReference>
<keyword evidence="3" id="KW-0808">Transferase</keyword>
<keyword evidence="4" id="KW-0812">Transmembrane</keyword>
<name>A0A9W8XZW1_9PLEO</name>
<dbReference type="EMBL" id="JAPEUY010000019">
    <property type="protein sequence ID" value="KAJ4363440.1"/>
    <property type="molecule type" value="Genomic_DNA"/>
</dbReference>
<evidence type="ECO:0000256" key="9">
    <source>
        <dbReference type="SAM" id="MobiDB-lite"/>
    </source>
</evidence>
<comment type="similarity">
    <text evidence="2">Belongs to the 1-acyl-sn-glycerol-3-phosphate acyltransferase family.</text>
</comment>
<keyword evidence="5" id="KW-1133">Transmembrane helix</keyword>
<evidence type="ECO:0000259" key="10">
    <source>
        <dbReference type="Pfam" id="PF01553"/>
    </source>
</evidence>
<keyword evidence="6" id="KW-0443">Lipid metabolism</keyword>
<dbReference type="SUPFAM" id="SSF69593">
    <property type="entry name" value="Glycerol-3-phosphate (1)-acyltransferase"/>
    <property type="match status" value="1"/>
</dbReference>
<evidence type="ECO:0000256" key="2">
    <source>
        <dbReference type="ARBA" id="ARBA00008655"/>
    </source>
</evidence>
<dbReference type="OrthoDB" id="272512at2759"/>